<keyword evidence="6 8" id="KW-0472">Membrane</keyword>
<dbReference type="SUPFAM" id="SSF49344">
    <property type="entry name" value="CBD9-like"/>
    <property type="match status" value="1"/>
</dbReference>
<dbReference type="AlphaFoldDB" id="A0A167XMC2"/>
<evidence type="ECO:0000256" key="5">
    <source>
        <dbReference type="ARBA" id="ARBA00022989"/>
    </source>
</evidence>
<evidence type="ECO:0000256" key="2">
    <source>
        <dbReference type="ARBA" id="ARBA00022448"/>
    </source>
</evidence>
<proteinExistence type="predicted"/>
<dbReference type="InterPro" id="IPR015920">
    <property type="entry name" value="Cellobiose_DH-like_cyt"/>
</dbReference>
<dbReference type="OrthoDB" id="19261at2759"/>
<feature type="transmembrane region" description="Helical" evidence="8">
    <location>
        <begin position="320"/>
        <end position="338"/>
    </location>
</feature>
<dbReference type="PANTHER" id="PTHR47797">
    <property type="entry name" value="DEHYDROGENASE, PUTATIVE (AFU_ORTHOLOGUE AFUA_8G05805)-RELATED"/>
    <property type="match status" value="1"/>
</dbReference>
<evidence type="ECO:0000256" key="9">
    <source>
        <dbReference type="SAM" id="SignalP"/>
    </source>
</evidence>
<name>A0A167XMC2_9AGAM</name>
<dbReference type="SMART" id="SM00664">
    <property type="entry name" value="DoH"/>
    <property type="match status" value="1"/>
</dbReference>
<dbReference type="PANTHER" id="PTHR47797:SF3">
    <property type="entry name" value="CYTOCHROME B561 DOMAIN-CONTAINING PROTEIN"/>
    <property type="match status" value="1"/>
</dbReference>
<evidence type="ECO:0000256" key="3">
    <source>
        <dbReference type="ARBA" id="ARBA00022692"/>
    </source>
</evidence>
<feature type="transmembrane region" description="Helical" evidence="8">
    <location>
        <begin position="246"/>
        <end position="269"/>
    </location>
</feature>
<dbReference type="Pfam" id="PF03188">
    <property type="entry name" value="Cytochrom_B561"/>
    <property type="match status" value="1"/>
</dbReference>
<dbReference type="PROSITE" id="PS50939">
    <property type="entry name" value="CYTOCHROME_B561"/>
    <property type="match status" value="1"/>
</dbReference>
<keyword evidence="5 8" id="KW-1133">Transmembrane helix</keyword>
<feature type="transmembrane region" description="Helical" evidence="8">
    <location>
        <begin position="213"/>
        <end position="234"/>
    </location>
</feature>
<gene>
    <name evidence="11" type="ORF">FIBSPDRAFT_902108</name>
</gene>
<dbReference type="Proteomes" id="UP000076532">
    <property type="component" value="Unassembled WGS sequence"/>
</dbReference>
<dbReference type="GO" id="GO:0016020">
    <property type="term" value="C:membrane"/>
    <property type="evidence" value="ECO:0007669"/>
    <property type="project" value="UniProtKB-SubCell"/>
</dbReference>
<reference evidence="11 12" key="1">
    <citation type="journal article" date="2016" name="Mol. Biol. Evol.">
        <title>Comparative Genomics of Early-Diverging Mushroom-Forming Fungi Provides Insights into the Origins of Lignocellulose Decay Capabilities.</title>
        <authorList>
            <person name="Nagy L.G."/>
            <person name="Riley R."/>
            <person name="Tritt A."/>
            <person name="Adam C."/>
            <person name="Daum C."/>
            <person name="Floudas D."/>
            <person name="Sun H."/>
            <person name="Yadav J.S."/>
            <person name="Pangilinan J."/>
            <person name="Larsson K.H."/>
            <person name="Matsuura K."/>
            <person name="Barry K."/>
            <person name="Labutti K."/>
            <person name="Kuo R."/>
            <person name="Ohm R.A."/>
            <person name="Bhattacharya S.S."/>
            <person name="Shirouzu T."/>
            <person name="Yoshinaga Y."/>
            <person name="Martin F.M."/>
            <person name="Grigoriev I.V."/>
            <person name="Hibbett D.S."/>
        </authorList>
    </citation>
    <scope>NUCLEOTIDE SEQUENCE [LARGE SCALE GENOMIC DNA]</scope>
    <source>
        <strain evidence="11 12">CBS 109695</strain>
    </source>
</reference>
<feature type="domain" description="Cytochrome b561" evidence="10">
    <location>
        <begin position="180"/>
        <end position="380"/>
    </location>
</feature>
<evidence type="ECO:0000256" key="8">
    <source>
        <dbReference type="SAM" id="Phobius"/>
    </source>
</evidence>
<evidence type="ECO:0000256" key="1">
    <source>
        <dbReference type="ARBA" id="ARBA00004370"/>
    </source>
</evidence>
<protein>
    <submittedName>
        <fullName evidence="11">CBD9-like protein</fullName>
    </submittedName>
</protein>
<dbReference type="Gene3D" id="2.60.40.1210">
    <property type="entry name" value="Cellobiose dehydrogenase, cytochrome domain"/>
    <property type="match status" value="1"/>
</dbReference>
<dbReference type="SMART" id="SM00665">
    <property type="entry name" value="B561"/>
    <property type="match status" value="1"/>
</dbReference>
<sequence>MFVPILSVLLALGAARATRIQGHNLATNSSSGLTGDSKCVELMCISATVFPNSTTQYTLTSSGSSALGWIAMGFGATMANSPMVIIWPNSDGSVTLSQRMAPAEVMPTVVSSPPRVASLDMGLSSFASIGAGSKPSFVYTVSSISPNPSAQPVIWALASVPPSGAAPDATLVQHVDSGTFTLDLTLPLSSNSTTPPPTTVSGDDSEHKRNMMIVNHGILCTIGFLGLLPLGVLIARWTRAFTTRWFAGHAVIQAVLSGPIIVAGVALGIHSVDASGGMHLDDTHKKLGVALFVLYFVQLLGGAVIHYFKPKTATRRPAQNYAHAFLGLLIIALAFWQVRTGYRSEYPEWATGRVPMGVNTLWIVWVVLIPVAYFAGLALVPRQFRQEGAARGEQGKREIGSMHPAITGTFATCQRRSDTWTDGWKTIFPSPGKNILSLGYRLGRHTT</sequence>
<keyword evidence="2" id="KW-0813">Transport</keyword>
<feature type="signal peptide" evidence="9">
    <location>
        <begin position="1"/>
        <end position="17"/>
    </location>
</feature>
<evidence type="ECO:0000313" key="12">
    <source>
        <dbReference type="Proteomes" id="UP000076532"/>
    </source>
</evidence>
<dbReference type="CDD" id="cd09630">
    <property type="entry name" value="CDH_like_cytochrome"/>
    <property type="match status" value="1"/>
</dbReference>
<keyword evidence="12" id="KW-1185">Reference proteome</keyword>
<dbReference type="Gene3D" id="1.20.120.1770">
    <property type="match status" value="1"/>
</dbReference>
<dbReference type="CDD" id="cd08760">
    <property type="entry name" value="Cyt_b561_FRRS1_like"/>
    <property type="match status" value="1"/>
</dbReference>
<evidence type="ECO:0000259" key="10">
    <source>
        <dbReference type="PROSITE" id="PS50939"/>
    </source>
</evidence>
<evidence type="ECO:0000256" key="7">
    <source>
        <dbReference type="SAM" id="MobiDB-lite"/>
    </source>
</evidence>
<feature type="transmembrane region" description="Helical" evidence="8">
    <location>
        <begin position="358"/>
        <end position="380"/>
    </location>
</feature>
<dbReference type="EMBL" id="KV417753">
    <property type="protein sequence ID" value="KZP07367.1"/>
    <property type="molecule type" value="Genomic_DNA"/>
</dbReference>
<comment type="subcellular location">
    <subcellularLocation>
        <location evidence="1">Membrane</location>
    </subcellularLocation>
</comment>
<dbReference type="InterPro" id="IPR005018">
    <property type="entry name" value="DOMON_domain"/>
</dbReference>
<feature type="chain" id="PRO_5007894438" evidence="9">
    <location>
        <begin position="18"/>
        <end position="447"/>
    </location>
</feature>
<evidence type="ECO:0000256" key="4">
    <source>
        <dbReference type="ARBA" id="ARBA00022982"/>
    </source>
</evidence>
<dbReference type="Pfam" id="PF16010">
    <property type="entry name" value="CDH-cyt"/>
    <property type="match status" value="1"/>
</dbReference>
<keyword evidence="3 8" id="KW-0812">Transmembrane</keyword>
<accession>A0A167XMC2</accession>
<keyword evidence="4" id="KW-0249">Electron transport</keyword>
<feature type="transmembrane region" description="Helical" evidence="8">
    <location>
        <begin position="289"/>
        <end position="308"/>
    </location>
</feature>
<feature type="region of interest" description="Disordered" evidence="7">
    <location>
        <begin position="186"/>
        <end position="205"/>
    </location>
</feature>
<dbReference type="InterPro" id="IPR006593">
    <property type="entry name" value="Cyt_b561/ferric_Rdtase_TM"/>
</dbReference>
<evidence type="ECO:0000313" key="11">
    <source>
        <dbReference type="EMBL" id="KZP07367.1"/>
    </source>
</evidence>
<organism evidence="11 12">
    <name type="scientific">Athelia psychrophila</name>
    <dbReference type="NCBI Taxonomy" id="1759441"/>
    <lineage>
        <taxon>Eukaryota</taxon>
        <taxon>Fungi</taxon>
        <taxon>Dikarya</taxon>
        <taxon>Basidiomycota</taxon>
        <taxon>Agaricomycotina</taxon>
        <taxon>Agaricomycetes</taxon>
        <taxon>Agaricomycetidae</taxon>
        <taxon>Atheliales</taxon>
        <taxon>Atheliaceae</taxon>
        <taxon>Athelia</taxon>
    </lineage>
</organism>
<keyword evidence="9" id="KW-0732">Signal</keyword>
<evidence type="ECO:0000256" key="6">
    <source>
        <dbReference type="ARBA" id="ARBA00023136"/>
    </source>
</evidence>
<dbReference type="STRING" id="436010.A0A167XMC2"/>